<dbReference type="InterPro" id="IPR036942">
    <property type="entry name" value="Beta-barrel_TonB_sf"/>
</dbReference>
<evidence type="ECO:0000313" key="17">
    <source>
        <dbReference type="EMBL" id="NGY04105.1"/>
    </source>
</evidence>
<keyword evidence="6" id="KW-0408">Iron</keyword>
<feature type="chain" id="PRO_5026724177" evidence="14">
    <location>
        <begin position="21"/>
        <end position="832"/>
    </location>
</feature>
<feature type="domain" description="TonB-dependent receptor plug" evidence="16">
    <location>
        <begin position="138"/>
        <end position="246"/>
    </location>
</feature>
<comment type="similarity">
    <text evidence="11 12">Belongs to the TonB-dependent receptor family.</text>
</comment>
<dbReference type="Pfam" id="PF00593">
    <property type="entry name" value="TonB_dep_Rec_b-barrel"/>
    <property type="match status" value="1"/>
</dbReference>
<dbReference type="Gene3D" id="2.40.170.20">
    <property type="entry name" value="TonB-dependent receptor, beta-barrel domain"/>
    <property type="match status" value="1"/>
</dbReference>
<evidence type="ECO:0000256" key="4">
    <source>
        <dbReference type="ARBA" id="ARBA00022496"/>
    </source>
</evidence>
<evidence type="ECO:0000256" key="13">
    <source>
        <dbReference type="SAM" id="MobiDB-lite"/>
    </source>
</evidence>
<evidence type="ECO:0000256" key="14">
    <source>
        <dbReference type="SAM" id="SignalP"/>
    </source>
</evidence>
<dbReference type="PROSITE" id="PS52016">
    <property type="entry name" value="TONB_DEPENDENT_REC_3"/>
    <property type="match status" value="1"/>
</dbReference>
<keyword evidence="2 11" id="KW-0813">Transport</keyword>
<keyword evidence="17" id="KW-0675">Receptor</keyword>
<dbReference type="EMBL" id="JAAMOW010000002">
    <property type="protein sequence ID" value="NGY04105.1"/>
    <property type="molecule type" value="Genomic_DNA"/>
</dbReference>
<dbReference type="SUPFAM" id="SSF56935">
    <property type="entry name" value="Porins"/>
    <property type="match status" value="1"/>
</dbReference>
<evidence type="ECO:0000256" key="8">
    <source>
        <dbReference type="ARBA" id="ARBA00023077"/>
    </source>
</evidence>
<keyword evidence="4" id="KW-0410">Iron transport</keyword>
<feature type="compositionally biased region" description="Basic and acidic residues" evidence="13">
    <location>
        <begin position="353"/>
        <end position="367"/>
    </location>
</feature>
<evidence type="ECO:0000256" key="5">
    <source>
        <dbReference type="ARBA" id="ARBA00022692"/>
    </source>
</evidence>
<dbReference type="InterPro" id="IPR039426">
    <property type="entry name" value="TonB-dep_rcpt-like"/>
</dbReference>
<keyword evidence="7" id="KW-0406">Ion transport</keyword>
<evidence type="ECO:0000256" key="10">
    <source>
        <dbReference type="ARBA" id="ARBA00023237"/>
    </source>
</evidence>
<dbReference type="PANTHER" id="PTHR32552:SF81">
    <property type="entry name" value="TONB-DEPENDENT OUTER MEMBRANE RECEPTOR"/>
    <property type="match status" value="1"/>
</dbReference>
<keyword evidence="8 12" id="KW-0798">TonB box</keyword>
<keyword evidence="9 11" id="KW-0472">Membrane</keyword>
<feature type="signal peptide" evidence="14">
    <location>
        <begin position="1"/>
        <end position="20"/>
    </location>
</feature>
<comment type="subcellular location">
    <subcellularLocation>
        <location evidence="1 11">Cell outer membrane</location>
        <topology evidence="1 11">Multi-pass membrane protein</topology>
    </subcellularLocation>
</comment>
<evidence type="ECO:0000256" key="2">
    <source>
        <dbReference type="ARBA" id="ARBA00022448"/>
    </source>
</evidence>
<keyword evidence="10 11" id="KW-0998">Cell outer membrane</keyword>
<proteinExistence type="inferred from homology"/>
<evidence type="ECO:0000313" key="18">
    <source>
        <dbReference type="Proteomes" id="UP000472676"/>
    </source>
</evidence>
<dbReference type="GO" id="GO:0006826">
    <property type="term" value="P:iron ion transport"/>
    <property type="evidence" value="ECO:0007669"/>
    <property type="project" value="UniProtKB-KW"/>
</dbReference>
<sequence length="832" mass="88474">MRVHMAAAAILMLATGIARAQDESAGVAGSAAADQSSGSTDAGPADSSSLSSTSTAADAADASGGDAVPADARADANPTPPSPPGEAAADAPTSAPPSVVATIPVPQNPPPVPPGGSAAAPQQIAEIVVTATKREQSLRQIPASITALGGADLERRGAQGVEDIARLVPGVNFTADSVNASQVTIRGISTTTLGNPTTGVLFGDVSFTDAYLPRVTLDPNPFDMKSVEVLKGPQGTLFGSAALNGAIRYVPEPPKFGEYETRWFAQYSMVDGGGEAPTYGAAVNLPFGDELALRMMAFKRKSPGWIDNTHTGEHDINSVGQEGARGILGWRPGDNLDVHLSYVWQQTNVRDSPYAEDRSGELTRDTTSRPSPVDSQYRLADLVARYSFESMDLVSDTAWVDKSAHKALDASTDLTGSTFPYVLLDDVDGSDTYSQELRLVSTDTSSPWRWVTGVFGMHQSLNFVPEYSVALTPGFDLQALAGALDLPIQGLLAQGDSVNLLRVRTQATIEELALFGDVTRRLGDSVELSIGGRLYHSRSGGSVLQDGALVLLTGALQNDNRGVIKASGFNPKASALWHITHDVLVYTAVSKGFRNGGLQPGFTTPLSAKQAPDRFTADTLWNYEAGTRTQWLDNTLHVDATAFYVDWKNPQILLGDSVLHLPYLDNAGRVKSVGIETAVQWLPAWAPGLSINASAAWTRTETAEAFEGQTGATLPKGTPWPYAARWQTATTVSYAHEFGDWTAEAGVTHSWLSKAWADLEQTEPVFDYQQWDAQLNLSNAAIRWLPEIGVTVSNLANERGIANVIVGGVVTRVDKVTYIQPRAVLLRLSGSF</sequence>
<evidence type="ECO:0000256" key="1">
    <source>
        <dbReference type="ARBA" id="ARBA00004571"/>
    </source>
</evidence>
<dbReference type="InterPro" id="IPR000531">
    <property type="entry name" value="Beta-barrel_TonB"/>
</dbReference>
<keyword evidence="3 11" id="KW-1134">Transmembrane beta strand</keyword>
<evidence type="ECO:0000256" key="6">
    <source>
        <dbReference type="ARBA" id="ARBA00023004"/>
    </source>
</evidence>
<evidence type="ECO:0000259" key="16">
    <source>
        <dbReference type="Pfam" id="PF07715"/>
    </source>
</evidence>
<keyword evidence="5 11" id="KW-0812">Transmembrane</keyword>
<dbReference type="Proteomes" id="UP000472676">
    <property type="component" value="Unassembled WGS sequence"/>
</dbReference>
<evidence type="ECO:0000256" key="11">
    <source>
        <dbReference type="PROSITE-ProRule" id="PRU01360"/>
    </source>
</evidence>
<reference evidence="17 18" key="1">
    <citation type="journal article" date="2014" name="Int. J. Syst. Evol. Microbiol.">
        <title>Solimonas terrae sp. nov., isolated from soil.</title>
        <authorList>
            <person name="Kim S.J."/>
            <person name="Moon J.Y."/>
            <person name="Weon H.Y."/>
            <person name="Ahn J.H."/>
            <person name="Chen W.M."/>
            <person name="Kwon S.W."/>
        </authorList>
    </citation>
    <scope>NUCLEOTIDE SEQUENCE [LARGE SCALE GENOMIC DNA]</scope>
    <source>
        <strain evidence="17 18">KIS83-12</strain>
    </source>
</reference>
<feature type="compositionally biased region" description="Low complexity" evidence="13">
    <location>
        <begin position="24"/>
        <end position="71"/>
    </location>
</feature>
<evidence type="ECO:0000256" key="9">
    <source>
        <dbReference type="ARBA" id="ARBA00023136"/>
    </source>
</evidence>
<dbReference type="GO" id="GO:0009279">
    <property type="term" value="C:cell outer membrane"/>
    <property type="evidence" value="ECO:0007669"/>
    <property type="project" value="UniProtKB-SubCell"/>
</dbReference>
<keyword evidence="18" id="KW-1185">Reference proteome</keyword>
<dbReference type="InterPro" id="IPR012910">
    <property type="entry name" value="Plug_dom"/>
</dbReference>
<evidence type="ECO:0000259" key="15">
    <source>
        <dbReference type="Pfam" id="PF00593"/>
    </source>
</evidence>
<keyword evidence="14" id="KW-0732">Signal</keyword>
<protein>
    <submittedName>
        <fullName evidence="17">TonB-dependent receptor</fullName>
    </submittedName>
</protein>
<dbReference type="Pfam" id="PF07715">
    <property type="entry name" value="Plug"/>
    <property type="match status" value="1"/>
</dbReference>
<feature type="compositionally biased region" description="Low complexity" evidence="13">
    <location>
        <begin position="87"/>
        <end position="105"/>
    </location>
</feature>
<dbReference type="PANTHER" id="PTHR32552">
    <property type="entry name" value="FERRICHROME IRON RECEPTOR-RELATED"/>
    <property type="match status" value="1"/>
</dbReference>
<dbReference type="RefSeq" id="WP_166252700.1">
    <property type="nucleotide sequence ID" value="NZ_JAAMOW010000002.1"/>
</dbReference>
<comment type="caution">
    <text evidence="17">The sequence shown here is derived from an EMBL/GenBank/DDBJ whole genome shotgun (WGS) entry which is preliminary data.</text>
</comment>
<feature type="region of interest" description="Disordered" evidence="13">
    <location>
        <begin position="23"/>
        <end position="119"/>
    </location>
</feature>
<accession>A0A6M2BPI8</accession>
<name>A0A6M2BPI8_9GAMM</name>
<evidence type="ECO:0000256" key="12">
    <source>
        <dbReference type="RuleBase" id="RU003357"/>
    </source>
</evidence>
<organism evidence="17 18">
    <name type="scientific">Solimonas terrae</name>
    <dbReference type="NCBI Taxonomy" id="1396819"/>
    <lineage>
        <taxon>Bacteria</taxon>
        <taxon>Pseudomonadati</taxon>
        <taxon>Pseudomonadota</taxon>
        <taxon>Gammaproteobacteria</taxon>
        <taxon>Nevskiales</taxon>
        <taxon>Nevskiaceae</taxon>
        <taxon>Solimonas</taxon>
    </lineage>
</organism>
<dbReference type="AlphaFoldDB" id="A0A6M2BPI8"/>
<feature type="region of interest" description="Disordered" evidence="13">
    <location>
        <begin position="353"/>
        <end position="373"/>
    </location>
</feature>
<gene>
    <name evidence="17" type="ORF">G7Y85_04955</name>
</gene>
<feature type="domain" description="TonB-dependent receptor-like beta-barrel" evidence="15">
    <location>
        <begin position="346"/>
        <end position="795"/>
    </location>
</feature>
<evidence type="ECO:0000256" key="3">
    <source>
        <dbReference type="ARBA" id="ARBA00022452"/>
    </source>
</evidence>
<evidence type="ECO:0000256" key="7">
    <source>
        <dbReference type="ARBA" id="ARBA00023065"/>
    </source>
</evidence>